<dbReference type="GO" id="GO:0005737">
    <property type="term" value="C:cytoplasm"/>
    <property type="evidence" value="ECO:0007669"/>
    <property type="project" value="TreeGrafter"/>
</dbReference>
<protein>
    <submittedName>
        <fullName evidence="3">Short chain dehydrogenase</fullName>
    </submittedName>
</protein>
<proteinExistence type="inferred from homology"/>
<dbReference type="EMBL" id="JASPKY010000121">
    <property type="protein sequence ID" value="KAK9732211.1"/>
    <property type="molecule type" value="Genomic_DNA"/>
</dbReference>
<name>A0AAW1LBB1_POPJA</name>
<dbReference type="PRINTS" id="PR00080">
    <property type="entry name" value="SDRFAMILY"/>
</dbReference>
<evidence type="ECO:0000256" key="2">
    <source>
        <dbReference type="ARBA" id="ARBA00023002"/>
    </source>
</evidence>
<dbReference type="GO" id="GO:0016616">
    <property type="term" value="F:oxidoreductase activity, acting on the CH-OH group of donors, NAD or NADP as acceptor"/>
    <property type="evidence" value="ECO:0007669"/>
    <property type="project" value="TreeGrafter"/>
</dbReference>
<dbReference type="PRINTS" id="PR00081">
    <property type="entry name" value="GDHRDH"/>
</dbReference>
<evidence type="ECO:0000313" key="3">
    <source>
        <dbReference type="EMBL" id="KAK9732211.1"/>
    </source>
</evidence>
<organism evidence="3 4">
    <name type="scientific">Popillia japonica</name>
    <name type="common">Japanese beetle</name>
    <dbReference type="NCBI Taxonomy" id="7064"/>
    <lineage>
        <taxon>Eukaryota</taxon>
        <taxon>Metazoa</taxon>
        <taxon>Ecdysozoa</taxon>
        <taxon>Arthropoda</taxon>
        <taxon>Hexapoda</taxon>
        <taxon>Insecta</taxon>
        <taxon>Pterygota</taxon>
        <taxon>Neoptera</taxon>
        <taxon>Endopterygota</taxon>
        <taxon>Coleoptera</taxon>
        <taxon>Polyphaga</taxon>
        <taxon>Scarabaeiformia</taxon>
        <taxon>Scarabaeidae</taxon>
        <taxon>Rutelinae</taxon>
        <taxon>Popillia</taxon>
    </lineage>
</organism>
<comment type="caution">
    <text evidence="3">The sequence shown here is derived from an EMBL/GenBank/DDBJ whole genome shotgun (WGS) entry which is preliminary data.</text>
</comment>
<dbReference type="FunFam" id="3.40.50.720:FF:000149">
    <property type="entry name" value="15-hydroxyprostaglandin dehydrogenase [NAD(+)]"/>
    <property type="match status" value="2"/>
</dbReference>
<dbReference type="InterPro" id="IPR036291">
    <property type="entry name" value="NAD(P)-bd_dom_sf"/>
</dbReference>
<dbReference type="InterPro" id="IPR020904">
    <property type="entry name" value="Sc_DH/Rdtase_CS"/>
</dbReference>
<reference evidence="3 4" key="1">
    <citation type="journal article" date="2024" name="BMC Genomics">
        <title>De novo assembly and annotation of Popillia japonica's genome with initial clues to its potential as an invasive pest.</title>
        <authorList>
            <person name="Cucini C."/>
            <person name="Boschi S."/>
            <person name="Funari R."/>
            <person name="Cardaioli E."/>
            <person name="Iannotti N."/>
            <person name="Marturano G."/>
            <person name="Paoli F."/>
            <person name="Bruttini M."/>
            <person name="Carapelli A."/>
            <person name="Frati F."/>
            <person name="Nardi F."/>
        </authorList>
    </citation>
    <scope>NUCLEOTIDE SEQUENCE [LARGE SCALE GENOMIC DNA]</scope>
    <source>
        <strain evidence="3">DMR45628</strain>
    </source>
</reference>
<dbReference type="PANTHER" id="PTHR44229:SF8">
    <property type="entry name" value="ALCOHOL DEHYDROGENASE-RELATED"/>
    <property type="match status" value="1"/>
</dbReference>
<dbReference type="PANTHER" id="PTHR44229">
    <property type="entry name" value="15-HYDROXYPROSTAGLANDIN DEHYDROGENASE [NAD(+)]"/>
    <property type="match status" value="1"/>
</dbReference>
<evidence type="ECO:0000256" key="1">
    <source>
        <dbReference type="ARBA" id="ARBA00006484"/>
    </source>
</evidence>
<dbReference type="SUPFAM" id="SSF51735">
    <property type="entry name" value="NAD(P)-binding Rossmann-fold domains"/>
    <property type="match status" value="2"/>
</dbReference>
<accession>A0AAW1LBB1</accession>
<dbReference type="AlphaFoldDB" id="A0AAW1LBB1"/>
<gene>
    <name evidence="3" type="ORF">QE152_g13051</name>
</gene>
<dbReference type="InterPro" id="IPR002347">
    <property type="entry name" value="SDR_fam"/>
</dbReference>
<dbReference type="Proteomes" id="UP001458880">
    <property type="component" value="Unassembled WGS sequence"/>
</dbReference>
<keyword evidence="4" id="KW-1185">Reference proteome</keyword>
<evidence type="ECO:0000313" key="4">
    <source>
        <dbReference type="Proteomes" id="UP001458880"/>
    </source>
</evidence>
<keyword evidence="2" id="KW-0560">Oxidoreductase</keyword>
<dbReference type="Pfam" id="PF00106">
    <property type="entry name" value="adh_short"/>
    <property type="match status" value="2"/>
</dbReference>
<comment type="similarity">
    <text evidence="1">Belongs to the short-chain dehydrogenases/reductases (SDR) family.</text>
</comment>
<dbReference type="Gene3D" id="3.40.50.720">
    <property type="entry name" value="NAD(P)-binding Rossmann-like Domain"/>
    <property type="match status" value="2"/>
</dbReference>
<dbReference type="PROSITE" id="PS00061">
    <property type="entry name" value="ADH_SHORT"/>
    <property type="match status" value="2"/>
</dbReference>
<sequence length="564" mass="62264">MFIENKVAIITGGASGIGFRYATELLANGLKAVTLADTDDVKGDEAVAIISKDFSSEKVLFVKTDVTCKSQLENAFKRTVETFGQLDILVNNAGIMVENAWEKMLSINLTGTIYGCLLAMEEYFPKYKSGDETVIVNISSIVGLQGASILPIYTASKHAVIGLTTSLGKPDQYEMTRTRIVAICPGPTDTPLMQDLVKKAFNQRYVDLTRNLLKNYNMQLQKADIVPKCLVRAIEEGGNGSVWVVEDDEIYEVEIPDRQQMKKNHKIRQTRTGSSNIEELEAAILYIKTDNLTPASFFIIMFVDKKVALVTGGASGLGFRYAIELLQNGLRAVTLADTDDVKGSEAVSNISKDFGADKVLFVKTDVSVKEQLDNAFKRTVEKFGNVDIVINNAGVMVEAIWEKMIGINVNGTIYGCILAMEEYFPKYKSGKEAVIVNISSVAGLQGVSVLPFYVATKHAVIGLSRSLGTPDQYESSKTRVVTICPGATNTPLLHDLDKKVLNDRYLDLTMKHPTFDLFPIQQVDIVPKCMIKVIEEGANGSIWVVEDDEIYEVELRNRQDLKKK</sequence>